<dbReference type="InterPro" id="IPR011050">
    <property type="entry name" value="Pectin_lyase_fold/virulence"/>
</dbReference>
<comment type="pathway">
    <text evidence="1">Glycan metabolism; pectin degradation; 2-dehydro-3-deoxy-D-gluconate from pectin: step 1/5.</text>
</comment>
<comment type="catalytic activity">
    <reaction evidence="7">
        <text>[(1-&gt;4)-alpha-D-galacturonosyl methyl ester](n) + n H2O = [(1-&gt;4)-alpha-D-galacturonosyl](n) + n methanol + n H(+)</text>
        <dbReference type="Rhea" id="RHEA:22380"/>
        <dbReference type="Rhea" id="RHEA-COMP:14570"/>
        <dbReference type="Rhea" id="RHEA-COMP:14573"/>
        <dbReference type="ChEBI" id="CHEBI:15377"/>
        <dbReference type="ChEBI" id="CHEBI:15378"/>
        <dbReference type="ChEBI" id="CHEBI:17790"/>
        <dbReference type="ChEBI" id="CHEBI:140522"/>
        <dbReference type="ChEBI" id="CHEBI:140523"/>
        <dbReference type="EC" id="3.1.1.11"/>
    </reaction>
</comment>
<proteinExistence type="inferred from homology"/>
<evidence type="ECO:0000313" key="10">
    <source>
        <dbReference type="RefSeq" id="XP_016477375.2"/>
    </source>
</evidence>
<keyword evidence="5" id="KW-0063">Aspartyl esterase</keyword>
<reference evidence="10" key="2">
    <citation type="submission" date="2025-08" db="UniProtKB">
        <authorList>
            <consortium name="RefSeq"/>
        </authorList>
    </citation>
    <scope>IDENTIFICATION</scope>
    <source>
        <tissue evidence="10">Leaf</tissue>
    </source>
</reference>
<accession>A0A1S4AL98</accession>
<dbReference type="GO" id="GO:0045490">
    <property type="term" value="P:pectin catabolic process"/>
    <property type="evidence" value="ECO:0000318"/>
    <property type="project" value="GO_Central"/>
</dbReference>
<dbReference type="PANTHER" id="PTHR31321:SF67">
    <property type="entry name" value="PECTINESTERASE"/>
    <property type="match status" value="1"/>
</dbReference>
<dbReference type="RefSeq" id="XP_016477375.2">
    <property type="nucleotide sequence ID" value="XM_016621889.2"/>
</dbReference>
<comment type="function">
    <text evidence="8">Acts in the modification of cell walls via demethylesterification of cell wall pectin.</text>
</comment>
<gene>
    <name evidence="10" type="primary">LOC107798857</name>
</gene>
<evidence type="ECO:0000313" key="9">
    <source>
        <dbReference type="Proteomes" id="UP000790787"/>
    </source>
</evidence>
<organism evidence="9 10">
    <name type="scientific">Nicotiana tabacum</name>
    <name type="common">Common tobacco</name>
    <dbReference type="NCBI Taxonomy" id="4097"/>
    <lineage>
        <taxon>Eukaryota</taxon>
        <taxon>Viridiplantae</taxon>
        <taxon>Streptophyta</taxon>
        <taxon>Embryophyta</taxon>
        <taxon>Tracheophyta</taxon>
        <taxon>Spermatophyta</taxon>
        <taxon>Magnoliopsida</taxon>
        <taxon>eudicotyledons</taxon>
        <taxon>Gunneridae</taxon>
        <taxon>Pentapetalae</taxon>
        <taxon>asterids</taxon>
        <taxon>lamiids</taxon>
        <taxon>Solanales</taxon>
        <taxon>Solanaceae</taxon>
        <taxon>Nicotianoideae</taxon>
        <taxon>Nicotianeae</taxon>
        <taxon>Nicotiana</taxon>
    </lineage>
</organism>
<evidence type="ECO:0000256" key="8">
    <source>
        <dbReference type="ARBA" id="ARBA00057335"/>
    </source>
</evidence>
<dbReference type="GeneID" id="107798857"/>
<dbReference type="Proteomes" id="UP000790787">
    <property type="component" value="Chromosome 7"/>
</dbReference>
<evidence type="ECO:0000256" key="1">
    <source>
        <dbReference type="ARBA" id="ARBA00005184"/>
    </source>
</evidence>
<dbReference type="GO" id="GO:0042545">
    <property type="term" value="P:cell wall modification"/>
    <property type="evidence" value="ECO:0007669"/>
    <property type="project" value="InterPro"/>
</dbReference>
<name>A0A1S4AL98_TOBAC</name>
<dbReference type="RefSeq" id="XP_016477375.1">
    <property type="nucleotide sequence ID" value="XM_016621889.1"/>
</dbReference>
<evidence type="ECO:0000256" key="7">
    <source>
        <dbReference type="ARBA" id="ARBA00047928"/>
    </source>
</evidence>
<evidence type="ECO:0000256" key="5">
    <source>
        <dbReference type="ARBA" id="ARBA00023085"/>
    </source>
</evidence>
<dbReference type="Gene3D" id="2.160.20.10">
    <property type="entry name" value="Single-stranded right-handed beta-helix, Pectin lyase-like"/>
    <property type="match status" value="1"/>
</dbReference>
<dbReference type="SMR" id="A0A1S4AL98"/>
<dbReference type="Pfam" id="PF01095">
    <property type="entry name" value="Pectinesterase"/>
    <property type="match status" value="1"/>
</dbReference>
<dbReference type="KEGG" id="nta:107798857"/>
<dbReference type="STRING" id="4097.A0A1S4AL98"/>
<dbReference type="OrthoDB" id="2019149at2759"/>
<dbReference type="PaxDb" id="4097-A0A1S4AL98"/>
<dbReference type="GO" id="GO:0030599">
    <property type="term" value="F:pectinesterase activity"/>
    <property type="evidence" value="ECO:0000318"/>
    <property type="project" value="GO_Central"/>
</dbReference>
<dbReference type="AlphaFoldDB" id="A0A1S4AL98"/>
<keyword evidence="4" id="KW-0378">Hydrolase</keyword>
<comment type="similarity">
    <text evidence="2">Belongs to the pectinesterase family.</text>
</comment>
<dbReference type="FunFam" id="2.160.20.10:FF:000013">
    <property type="entry name" value="Pectinesterase"/>
    <property type="match status" value="1"/>
</dbReference>
<sequence length="341" mass="38005">MAVYFFASIALLFLFYGLSNGRVLQWPSIGMNLFGFIPTIYVDQSGFAHFETIQSAIDSIPSNNSYWICIFINSGLYKEQVTIPVDKPFIYLKGADVKTTVVIWGAHDSLVTSPTFSSFADNIIVENLNFTNSYNYPPEKNGNQMKPALAAMISGDKSAFYGCAFSGLQDTLLDDNGRHYFKLCTIEGAMDFIFGTGQSIYEDCTILVNAGSIAEDYVGYITAQGRLDPNDANGFIFKNGKVIGAGKAFLGRAWRGYARVLFYKTHLSNIIVPQGWDAWNFKGHEDQLTFSEEDCDGDGADTSKRVKWEKKLSKNMVESLTDLSFIDTDNWINGQPFILLN</sequence>
<keyword evidence="6" id="KW-0325">Glycoprotein</keyword>
<dbReference type="PANTHER" id="PTHR31321">
    <property type="entry name" value="ACYL-COA THIOESTER HYDROLASE YBHC-RELATED"/>
    <property type="match status" value="1"/>
</dbReference>
<dbReference type="OMA" id="SIGHENH"/>
<dbReference type="UniPathway" id="UPA00545">
    <property type="reaction ID" value="UER00823"/>
</dbReference>
<protein>
    <recommendedName>
        <fullName evidence="3">pectinesterase</fullName>
        <ecNumber evidence="3">3.1.1.11</ecNumber>
    </recommendedName>
</protein>
<keyword evidence="9" id="KW-1185">Reference proteome</keyword>
<dbReference type="InterPro" id="IPR012334">
    <property type="entry name" value="Pectin_lyas_fold"/>
</dbReference>
<dbReference type="SUPFAM" id="SSF51126">
    <property type="entry name" value="Pectin lyase-like"/>
    <property type="match status" value="1"/>
</dbReference>
<dbReference type="InterPro" id="IPR000070">
    <property type="entry name" value="Pectinesterase_cat"/>
</dbReference>
<evidence type="ECO:0000256" key="6">
    <source>
        <dbReference type="ARBA" id="ARBA00023180"/>
    </source>
</evidence>
<evidence type="ECO:0000256" key="3">
    <source>
        <dbReference type="ARBA" id="ARBA00013229"/>
    </source>
</evidence>
<evidence type="ECO:0000256" key="4">
    <source>
        <dbReference type="ARBA" id="ARBA00022801"/>
    </source>
</evidence>
<dbReference type="EC" id="3.1.1.11" evidence="3"/>
<evidence type="ECO:0000256" key="2">
    <source>
        <dbReference type="ARBA" id="ARBA00008891"/>
    </source>
</evidence>
<reference evidence="9" key="1">
    <citation type="journal article" date="2014" name="Nat. Commun.">
        <title>The tobacco genome sequence and its comparison with those of tomato and potato.</title>
        <authorList>
            <person name="Sierro N."/>
            <person name="Battey J.N."/>
            <person name="Ouadi S."/>
            <person name="Bakaher N."/>
            <person name="Bovet L."/>
            <person name="Willig A."/>
            <person name="Goepfert S."/>
            <person name="Peitsch M.C."/>
            <person name="Ivanov N.V."/>
        </authorList>
    </citation>
    <scope>NUCLEOTIDE SEQUENCE [LARGE SCALE GENOMIC DNA]</scope>
</reference>